<dbReference type="InterPro" id="IPR050362">
    <property type="entry name" value="Cation-dep_OMT"/>
</dbReference>
<evidence type="ECO:0000256" key="1">
    <source>
        <dbReference type="ARBA" id="ARBA00001946"/>
    </source>
</evidence>
<dbReference type="InterPro" id="IPR029063">
    <property type="entry name" value="SAM-dependent_MTases_sf"/>
</dbReference>
<dbReference type="GO" id="GO:0032259">
    <property type="term" value="P:methylation"/>
    <property type="evidence" value="ECO:0007669"/>
    <property type="project" value="UniProtKB-KW"/>
</dbReference>
<dbReference type="GO" id="GO:0008757">
    <property type="term" value="F:S-adenosylmethionine-dependent methyltransferase activity"/>
    <property type="evidence" value="ECO:0007669"/>
    <property type="project" value="TreeGrafter"/>
</dbReference>
<evidence type="ECO:0000256" key="5">
    <source>
        <dbReference type="ARBA" id="ARBA00022679"/>
    </source>
</evidence>
<evidence type="ECO:0000313" key="11">
    <source>
        <dbReference type="EMBL" id="PKU77008.1"/>
    </source>
</evidence>
<evidence type="ECO:0000256" key="9">
    <source>
        <dbReference type="ARBA" id="ARBA00023469"/>
    </source>
</evidence>
<evidence type="ECO:0000256" key="4">
    <source>
        <dbReference type="ARBA" id="ARBA00022603"/>
    </source>
</evidence>
<name>A0A2I0WMY2_9ASPA</name>
<evidence type="ECO:0000256" key="2">
    <source>
        <dbReference type="ARBA" id="ARBA00004913"/>
    </source>
</evidence>
<dbReference type="GO" id="GO:0009820">
    <property type="term" value="P:alkaloid metabolic process"/>
    <property type="evidence" value="ECO:0007669"/>
    <property type="project" value="UniProtKB-KW"/>
</dbReference>
<dbReference type="OrthoDB" id="10251242at2759"/>
<sequence length="228" mass="26101">MQCLLQSQALLQYMLDTSVYPREHEQLKALREETMKHSRFYMIVPPEEGQFLSMLLKLMNAKKTIEIGVFTGYSLLTTALALPEDGKIMAIDIDKSNYEIGRQYIQKAGVEHKIQFIESQALPVLDKLIKELKEEELFDFAFVDADKVNYSNYHERVIKLVRIGGLIVYDNTLWGGSVVGPVKPQFPGPFEEARDSIMRLNNELASDHRIEMSQVCIGDGITICRRIK</sequence>
<dbReference type="EC" id="2.1.1.336" evidence="9"/>
<protein>
    <recommendedName>
        <fullName evidence="9">norbelladine O-methyltransferase</fullName>
        <ecNumber evidence="9">2.1.1.336</ecNumber>
    </recommendedName>
</protein>
<comment type="cofactor">
    <cofactor evidence="1">
        <name>Mg(2+)</name>
        <dbReference type="ChEBI" id="CHEBI:18420"/>
    </cofactor>
</comment>
<comment type="catalytic activity">
    <reaction evidence="10">
        <text>norbelladine + S-adenosyl-L-methionine = 4'-O-methylnorbelladine + S-adenosyl-L-homocysteine + H(+)</text>
        <dbReference type="Rhea" id="RHEA:51268"/>
        <dbReference type="ChEBI" id="CHEBI:15378"/>
        <dbReference type="ChEBI" id="CHEBI:57856"/>
        <dbReference type="ChEBI" id="CHEBI:59789"/>
        <dbReference type="ChEBI" id="CHEBI:133993"/>
        <dbReference type="ChEBI" id="CHEBI:134001"/>
        <dbReference type="EC" id="2.1.1.336"/>
    </reaction>
</comment>
<keyword evidence="6" id="KW-0949">S-adenosyl-L-methionine</keyword>
<dbReference type="GO" id="GO:0008171">
    <property type="term" value="F:O-methyltransferase activity"/>
    <property type="evidence" value="ECO:0007669"/>
    <property type="project" value="InterPro"/>
</dbReference>
<evidence type="ECO:0000256" key="7">
    <source>
        <dbReference type="ARBA" id="ARBA00022723"/>
    </source>
</evidence>
<dbReference type="AlphaFoldDB" id="A0A2I0WMY2"/>
<reference evidence="11 12" key="2">
    <citation type="journal article" date="2017" name="Nature">
        <title>The Apostasia genome and the evolution of orchids.</title>
        <authorList>
            <person name="Zhang G.Q."/>
            <person name="Liu K.W."/>
            <person name="Li Z."/>
            <person name="Lohaus R."/>
            <person name="Hsiao Y.Y."/>
            <person name="Niu S.C."/>
            <person name="Wang J.Y."/>
            <person name="Lin Y.C."/>
            <person name="Xu Q."/>
            <person name="Chen L.J."/>
            <person name="Yoshida K."/>
            <person name="Fujiwara S."/>
            <person name="Wang Z.W."/>
            <person name="Zhang Y.Q."/>
            <person name="Mitsuda N."/>
            <person name="Wang M."/>
            <person name="Liu G.H."/>
            <person name="Pecoraro L."/>
            <person name="Huang H.X."/>
            <person name="Xiao X.J."/>
            <person name="Lin M."/>
            <person name="Wu X.Y."/>
            <person name="Wu W.L."/>
            <person name="Chen Y.Y."/>
            <person name="Chang S.B."/>
            <person name="Sakamoto S."/>
            <person name="Ohme-Takagi M."/>
            <person name="Yagi M."/>
            <person name="Zeng S.J."/>
            <person name="Shen C.Y."/>
            <person name="Yeh C.M."/>
            <person name="Luo Y.B."/>
            <person name="Tsai W.C."/>
            <person name="Van de Peer Y."/>
            <person name="Liu Z.J."/>
        </authorList>
    </citation>
    <scope>NUCLEOTIDE SEQUENCE [LARGE SCALE GENOMIC DNA]</scope>
    <source>
        <tissue evidence="11">The whole plant</tissue>
    </source>
</reference>
<keyword evidence="5 11" id="KW-0808">Transferase</keyword>
<dbReference type="PANTHER" id="PTHR10509:SF34">
    <property type="entry name" value="TAPETUM-SPECIFIC METHYLTRANSFERASE 1"/>
    <property type="match status" value="1"/>
</dbReference>
<dbReference type="GO" id="GO:0046872">
    <property type="term" value="F:metal ion binding"/>
    <property type="evidence" value="ECO:0007669"/>
    <property type="project" value="UniProtKB-KW"/>
</dbReference>
<evidence type="ECO:0000256" key="10">
    <source>
        <dbReference type="ARBA" id="ARBA00047416"/>
    </source>
</evidence>
<proteinExistence type="inferred from homology"/>
<dbReference type="Pfam" id="PF01596">
    <property type="entry name" value="Methyltransf_3"/>
    <property type="match status" value="1"/>
</dbReference>
<keyword evidence="4 11" id="KW-0489">Methyltransferase</keyword>
<dbReference type="Gene3D" id="3.40.50.150">
    <property type="entry name" value="Vaccinia Virus protein VP39"/>
    <property type="match status" value="1"/>
</dbReference>
<dbReference type="PANTHER" id="PTHR10509">
    <property type="entry name" value="O-METHYLTRANSFERASE-RELATED"/>
    <property type="match status" value="1"/>
</dbReference>
<dbReference type="EMBL" id="KZ502537">
    <property type="protein sequence ID" value="PKU77008.1"/>
    <property type="molecule type" value="Genomic_DNA"/>
</dbReference>
<evidence type="ECO:0000313" key="12">
    <source>
        <dbReference type="Proteomes" id="UP000233837"/>
    </source>
</evidence>
<comment type="similarity">
    <text evidence="8">Belongs to the class I-like SAM-binding methyltransferase superfamily. Cation-dependent O-methyltransferase family.</text>
</comment>
<keyword evidence="12" id="KW-1185">Reference proteome</keyword>
<dbReference type="CDD" id="cd02440">
    <property type="entry name" value="AdoMet_MTases"/>
    <property type="match status" value="1"/>
</dbReference>
<reference evidence="11 12" key="1">
    <citation type="journal article" date="2016" name="Sci. Rep.">
        <title>The Dendrobium catenatum Lindl. genome sequence provides insights into polysaccharide synthase, floral development and adaptive evolution.</title>
        <authorList>
            <person name="Zhang G.Q."/>
            <person name="Xu Q."/>
            <person name="Bian C."/>
            <person name="Tsai W.C."/>
            <person name="Yeh C.M."/>
            <person name="Liu K.W."/>
            <person name="Yoshida K."/>
            <person name="Zhang L.S."/>
            <person name="Chang S.B."/>
            <person name="Chen F."/>
            <person name="Shi Y."/>
            <person name="Su Y.Y."/>
            <person name="Zhang Y.Q."/>
            <person name="Chen L.J."/>
            <person name="Yin Y."/>
            <person name="Lin M."/>
            <person name="Huang H."/>
            <person name="Deng H."/>
            <person name="Wang Z.W."/>
            <person name="Zhu S.L."/>
            <person name="Zhao X."/>
            <person name="Deng C."/>
            <person name="Niu S.C."/>
            <person name="Huang J."/>
            <person name="Wang M."/>
            <person name="Liu G.H."/>
            <person name="Yang H.J."/>
            <person name="Xiao X.J."/>
            <person name="Hsiao Y.Y."/>
            <person name="Wu W.L."/>
            <person name="Chen Y.Y."/>
            <person name="Mitsuda N."/>
            <person name="Ohme-Takagi M."/>
            <person name="Luo Y.B."/>
            <person name="Van de Peer Y."/>
            <person name="Liu Z.J."/>
        </authorList>
    </citation>
    <scope>NUCLEOTIDE SEQUENCE [LARGE SCALE GENOMIC DNA]</scope>
    <source>
        <tissue evidence="11">The whole plant</tissue>
    </source>
</reference>
<accession>A0A2I0WMY2</accession>
<dbReference type="STRING" id="906689.A0A2I0WMY2"/>
<dbReference type="SUPFAM" id="SSF53335">
    <property type="entry name" value="S-adenosyl-L-methionine-dependent methyltransferases"/>
    <property type="match status" value="1"/>
</dbReference>
<organism evidence="11 12">
    <name type="scientific">Dendrobium catenatum</name>
    <dbReference type="NCBI Taxonomy" id="906689"/>
    <lineage>
        <taxon>Eukaryota</taxon>
        <taxon>Viridiplantae</taxon>
        <taxon>Streptophyta</taxon>
        <taxon>Embryophyta</taxon>
        <taxon>Tracheophyta</taxon>
        <taxon>Spermatophyta</taxon>
        <taxon>Magnoliopsida</taxon>
        <taxon>Liliopsida</taxon>
        <taxon>Asparagales</taxon>
        <taxon>Orchidaceae</taxon>
        <taxon>Epidendroideae</taxon>
        <taxon>Malaxideae</taxon>
        <taxon>Dendrobiinae</taxon>
        <taxon>Dendrobium</taxon>
    </lineage>
</organism>
<keyword evidence="3" id="KW-0017">Alkaloid metabolism</keyword>
<keyword evidence="7" id="KW-0479">Metal-binding</keyword>
<dbReference type="InterPro" id="IPR002935">
    <property type="entry name" value="SAM_O-MeTrfase"/>
</dbReference>
<evidence type="ECO:0000256" key="6">
    <source>
        <dbReference type="ARBA" id="ARBA00022691"/>
    </source>
</evidence>
<evidence type="ECO:0000256" key="3">
    <source>
        <dbReference type="ARBA" id="ARBA00022589"/>
    </source>
</evidence>
<gene>
    <name evidence="11" type="primary">CCOMT</name>
    <name evidence="11" type="ORF">MA16_Dca001614</name>
</gene>
<dbReference type="PROSITE" id="PS51682">
    <property type="entry name" value="SAM_OMT_I"/>
    <property type="match status" value="1"/>
</dbReference>
<evidence type="ECO:0000256" key="8">
    <source>
        <dbReference type="ARBA" id="ARBA00023453"/>
    </source>
</evidence>
<dbReference type="Proteomes" id="UP000233837">
    <property type="component" value="Unassembled WGS sequence"/>
</dbReference>
<comment type="pathway">
    <text evidence="2">Alkaloid biosynthesis.</text>
</comment>